<dbReference type="STRING" id="599839.J4GHR7"/>
<dbReference type="AlphaFoldDB" id="J4GHR7"/>
<gene>
    <name evidence="7" type="ORF">FIBRA_00432</name>
</gene>
<dbReference type="GeneID" id="24093346"/>
<evidence type="ECO:0000313" key="7">
    <source>
        <dbReference type="EMBL" id="CCL98435.1"/>
    </source>
</evidence>
<comment type="similarity">
    <text evidence="2">Belongs to the aerobic coproporphyrinogen-III oxidase family.</text>
</comment>
<dbReference type="PRINTS" id="PR00073">
    <property type="entry name" value="COPRGNOXDASE"/>
</dbReference>
<name>J4GHR7_9APHY</name>
<dbReference type="EMBL" id="HE796884">
    <property type="protein sequence ID" value="CCL98435.1"/>
    <property type="molecule type" value="Genomic_DNA"/>
</dbReference>
<dbReference type="PIRSF" id="PIRSF000166">
    <property type="entry name" value="Coproporphyri_ox"/>
    <property type="match status" value="1"/>
</dbReference>
<dbReference type="SUPFAM" id="SSF102886">
    <property type="entry name" value="Coproporphyrinogen III oxidase"/>
    <property type="match status" value="1"/>
</dbReference>
<evidence type="ECO:0000256" key="6">
    <source>
        <dbReference type="ARBA" id="ARBA00023244"/>
    </source>
</evidence>
<dbReference type="PANTHER" id="PTHR10755">
    <property type="entry name" value="COPROPORPHYRINOGEN III OXIDASE, MITOCHONDRIAL"/>
    <property type="match status" value="1"/>
</dbReference>
<sequence>MSPVNTMRKQSEVFLSALQEQIVAAFLERDPTLVPKRDSWTRPQGGGGASCVLVGPGQDTAIEKAGVNTSTIHSVLTPTAAKQMGATHPSIPQSPQSDLPLYTTGISIVVHARNPHAPSVHMHLRYVEVIEPPQTDRTAADGADEKVLAWWFGGSIDLTPTYIYEEDARHFHTTLKGVCDAHGGSALYRPLKNWCDEFFYIRHRQEARGIGGIFFRDLSDSKHARLDTDDAVAALRPKTQEAIFAFVKDLGHAFLPSYLPILERRKGMPADRRAARWQSLRRGRYVEFYLTEAGTQYGLSTPGVRVESVLMGMPEMARWEYTSEMGTEVGTEEERTVQVLRTPRDWVHIP</sequence>
<dbReference type="InParanoid" id="J4GHR7"/>
<evidence type="ECO:0000256" key="1">
    <source>
        <dbReference type="ARBA" id="ARBA00005168"/>
    </source>
</evidence>
<evidence type="ECO:0000313" key="8">
    <source>
        <dbReference type="Proteomes" id="UP000006352"/>
    </source>
</evidence>
<reference evidence="7 8" key="1">
    <citation type="journal article" date="2012" name="Appl. Environ. Microbiol.">
        <title>Short-read sequencing for genomic analysis of the brown rot fungus Fibroporia radiculosa.</title>
        <authorList>
            <person name="Tang J.D."/>
            <person name="Perkins A.D."/>
            <person name="Sonstegard T.S."/>
            <person name="Schroeder S.G."/>
            <person name="Burgess S.C."/>
            <person name="Diehl S.V."/>
        </authorList>
    </citation>
    <scope>NUCLEOTIDE SEQUENCE [LARGE SCALE GENOMIC DNA]</scope>
    <source>
        <strain evidence="7 8">TFFH 294</strain>
    </source>
</reference>
<dbReference type="Gene3D" id="3.40.1500.10">
    <property type="entry name" value="Coproporphyrinogen III oxidase, aerobic"/>
    <property type="match status" value="1"/>
</dbReference>
<dbReference type="Proteomes" id="UP000006352">
    <property type="component" value="Unassembled WGS sequence"/>
</dbReference>
<keyword evidence="8" id="KW-1185">Reference proteome</keyword>
<keyword evidence="6" id="KW-0627">Porphyrin biosynthesis</keyword>
<dbReference type="UniPathway" id="UPA00251">
    <property type="reaction ID" value="UER00322"/>
</dbReference>
<dbReference type="FunCoup" id="J4GHR7">
    <property type="interactions" value="289"/>
</dbReference>
<comment type="subunit">
    <text evidence="3">Homodimer.</text>
</comment>
<dbReference type="RefSeq" id="XP_012177718.1">
    <property type="nucleotide sequence ID" value="XM_012322328.1"/>
</dbReference>
<evidence type="ECO:0000256" key="5">
    <source>
        <dbReference type="ARBA" id="ARBA00023002"/>
    </source>
</evidence>
<organism evidence="7 8">
    <name type="scientific">Fibroporia radiculosa</name>
    <dbReference type="NCBI Taxonomy" id="599839"/>
    <lineage>
        <taxon>Eukaryota</taxon>
        <taxon>Fungi</taxon>
        <taxon>Dikarya</taxon>
        <taxon>Basidiomycota</taxon>
        <taxon>Agaricomycotina</taxon>
        <taxon>Agaricomycetes</taxon>
        <taxon>Polyporales</taxon>
        <taxon>Fibroporiaceae</taxon>
        <taxon>Fibroporia</taxon>
    </lineage>
</organism>
<dbReference type="Pfam" id="PF01218">
    <property type="entry name" value="Coprogen_oxidas"/>
    <property type="match status" value="1"/>
</dbReference>
<dbReference type="PANTHER" id="PTHR10755:SF0">
    <property type="entry name" value="OXYGEN-DEPENDENT COPROPORPHYRINOGEN-III OXIDASE, MITOCHONDRIAL"/>
    <property type="match status" value="1"/>
</dbReference>
<dbReference type="HOGENOM" id="CLU_026169_0_1_1"/>
<proteinExistence type="inferred from homology"/>
<protein>
    <recommendedName>
        <fullName evidence="4">coproporphyrinogen oxidase</fullName>
        <ecNumber evidence="4">1.3.3.3</ecNumber>
    </recommendedName>
</protein>
<dbReference type="GO" id="GO:0004109">
    <property type="term" value="F:coproporphyrinogen oxidase activity"/>
    <property type="evidence" value="ECO:0007669"/>
    <property type="project" value="UniProtKB-EC"/>
</dbReference>
<dbReference type="OrthoDB" id="15318at2759"/>
<dbReference type="InterPro" id="IPR001260">
    <property type="entry name" value="Coprogen_oxidase_aer"/>
</dbReference>
<dbReference type="InterPro" id="IPR036406">
    <property type="entry name" value="Coprogen_oxidase_aer_sf"/>
</dbReference>
<dbReference type="GO" id="GO:0006782">
    <property type="term" value="P:protoporphyrinogen IX biosynthetic process"/>
    <property type="evidence" value="ECO:0007669"/>
    <property type="project" value="UniProtKB-UniPathway"/>
</dbReference>
<comment type="pathway">
    <text evidence="1">Porphyrin-containing compound metabolism; protoporphyrin-IX biosynthesis; protoporphyrinogen-IX from coproporphyrinogen-III (O2 route): step 1/1.</text>
</comment>
<accession>J4GHR7</accession>
<evidence type="ECO:0000256" key="3">
    <source>
        <dbReference type="ARBA" id="ARBA00011738"/>
    </source>
</evidence>
<evidence type="ECO:0000256" key="2">
    <source>
        <dbReference type="ARBA" id="ARBA00010644"/>
    </source>
</evidence>
<dbReference type="EC" id="1.3.3.3" evidence="4"/>
<keyword evidence="5" id="KW-0560">Oxidoreductase</keyword>
<dbReference type="GO" id="GO:0005737">
    <property type="term" value="C:cytoplasm"/>
    <property type="evidence" value="ECO:0007669"/>
    <property type="project" value="TreeGrafter"/>
</dbReference>
<evidence type="ECO:0000256" key="4">
    <source>
        <dbReference type="ARBA" id="ARBA00012869"/>
    </source>
</evidence>